<sequence length="420" mass="48022">MVRSHSYTSDIALIKAFLFGHKFEKDGFAYVGSGEDDDPFIIGITSLAMIDSALKFASTSTFTLFHADATFKLSDIGYPVISCGFTDQARSYQLGALFVVSRQSAYEYGECFRSFAQLVRSLRGRDLRIDANMGDAEDAQFLALSSVPEFAEATVLMCFFHVLYNVRKKTQHFLPADRYTVMRSIMDMHYCSSQHEYDLYEWIKGRFWRWQVYQTPQGYATTNNPCETFNAVIKAFVQRRRYHMRLLLQKLVDLIETLEPKQPVTSDYVAVPTTELVKAAVSMMDSNRVTVQNTDNSKCVYVKELRAGVRQEDVEDHEEALEQFSIAFGDSESLDQTDEENWNEPVVTDPDVVLTGVDNVDHTNDLVARLHPCTTECEQEDVPAKARELETQAVKWPLRRAHRLGIPDQGWIVDLERRQT</sequence>
<evidence type="ECO:0008006" key="3">
    <source>
        <dbReference type="Google" id="ProtNLM"/>
    </source>
</evidence>
<evidence type="ECO:0000313" key="2">
    <source>
        <dbReference type="Proteomes" id="UP000435112"/>
    </source>
</evidence>
<comment type="caution">
    <text evidence="1">The sequence shown here is derived from an EMBL/GenBank/DDBJ whole genome shotgun (WGS) entry which is preliminary data.</text>
</comment>
<name>A0A6A3I3G1_9STRA</name>
<organism evidence="1 2">
    <name type="scientific">Phytophthora rubi</name>
    <dbReference type="NCBI Taxonomy" id="129364"/>
    <lineage>
        <taxon>Eukaryota</taxon>
        <taxon>Sar</taxon>
        <taxon>Stramenopiles</taxon>
        <taxon>Oomycota</taxon>
        <taxon>Peronosporomycetes</taxon>
        <taxon>Peronosporales</taxon>
        <taxon>Peronosporaceae</taxon>
        <taxon>Phytophthora</taxon>
    </lineage>
</organism>
<dbReference type="EMBL" id="QXFU01003280">
    <property type="protein sequence ID" value="KAE8976740.1"/>
    <property type="molecule type" value="Genomic_DNA"/>
</dbReference>
<protein>
    <recommendedName>
        <fullName evidence="3">MULE transposase domain-containing protein</fullName>
    </recommendedName>
</protein>
<dbReference type="AlphaFoldDB" id="A0A6A3I3G1"/>
<proteinExistence type="predicted"/>
<gene>
    <name evidence="1" type="ORF">PR002_g25227</name>
</gene>
<reference evidence="1 2" key="1">
    <citation type="submission" date="2018-09" db="EMBL/GenBank/DDBJ databases">
        <title>Genomic investigation of the strawberry pathogen Phytophthora fragariae indicates pathogenicity is determined by transcriptional variation in three key races.</title>
        <authorList>
            <person name="Adams T.M."/>
            <person name="Armitage A.D."/>
            <person name="Sobczyk M.K."/>
            <person name="Bates H.J."/>
            <person name="Dunwell J.M."/>
            <person name="Nellist C.F."/>
            <person name="Harrison R.J."/>
        </authorList>
    </citation>
    <scope>NUCLEOTIDE SEQUENCE [LARGE SCALE GENOMIC DNA]</scope>
    <source>
        <strain evidence="1 2">SCRP324</strain>
    </source>
</reference>
<evidence type="ECO:0000313" key="1">
    <source>
        <dbReference type="EMBL" id="KAE8976740.1"/>
    </source>
</evidence>
<accession>A0A6A3I3G1</accession>
<dbReference type="OrthoDB" id="116283at2759"/>
<dbReference type="Proteomes" id="UP000435112">
    <property type="component" value="Unassembled WGS sequence"/>
</dbReference>